<dbReference type="Pfam" id="PF01790">
    <property type="entry name" value="LGT"/>
    <property type="match status" value="1"/>
</dbReference>
<keyword evidence="6 7" id="KW-0472">Membrane</keyword>
<reference key="1">
    <citation type="submission" date="2010-11" db="EMBL/GenBank/DDBJ databases">
        <title>The complete genome of Paludibacter propionicigenes DSM 17365.</title>
        <authorList>
            <consortium name="US DOE Joint Genome Institute (JGI-PGF)"/>
            <person name="Lucas S."/>
            <person name="Copeland A."/>
            <person name="Lapidus A."/>
            <person name="Bruce D."/>
            <person name="Goodwin L."/>
            <person name="Pitluck S."/>
            <person name="Kyrpides N."/>
            <person name="Mavromatis K."/>
            <person name="Ivanova N."/>
            <person name="Munk A.C."/>
            <person name="Brettin T."/>
            <person name="Detter J.C."/>
            <person name="Han C."/>
            <person name="Tapia R."/>
            <person name="Land M."/>
            <person name="Hauser L."/>
            <person name="Markowitz V."/>
            <person name="Cheng J.-F."/>
            <person name="Hugenholtz P."/>
            <person name="Woyke T."/>
            <person name="Wu D."/>
            <person name="Gronow S."/>
            <person name="Wellnitz S."/>
            <person name="Brambilla E."/>
            <person name="Klenk H.-P."/>
            <person name="Eisen J.A."/>
        </authorList>
    </citation>
    <scope>NUCLEOTIDE SEQUENCE</scope>
    <source>
        <strain>WB4</strain>
    </source>
</reference>
<comment type="function">
    <text evidence="7">Catalyzes the transfer of the diacylglyceryl group from phosphatidylglycerol to the sulfhydryl group of the N-terminal cysteine of a prolipoprotein, the first step in the formation of mature lipoproteins.</text>
</comment>
<dbReference type="EMBL" id="CP002345">
    <property type="protein sequence ID" value="ADQ78539.1"/>
    <property type="molecule type" value="Genomic_DNA"/>
</dbReference>
<comment type="subcellular location">
    <subcellularLocation>
        <location evidence="7">Cell inner membrane</location>
        <topology evidence="7">Multi-pass membrane protein</topology>
    </subcellularLocation>
</comment>
<feature type="transmembrane region" description="Helical" evidence="7">
    <location>
        <begin position="108"/>
        <end position="130"/>
    </location>
</feature>
<dbReference type="KEGG" id="ppn:Palpr_0378"/>
<evidence type="ECO:0000256" key="7">
    <source>
        <dbReference type="HAMAP-Rule" id="MF_01147"/>
    </source>
</evidence>
<evidence type="ECO:0000256" key="5">
    <source>
        <dbReference type="ARBA" id="ARBA00022989"/>
    </source>
</evidence>
<keyword evidence="4 7" id="KW-0812">Transmembrane</keyword>
<keyword evidence="7" id="KW-0997">Cell inner membrane</keyword>
<evidence type="ECO:0000256" key="4">
    <source>
        <dbReference type="ARBA" id="ARBA00022692"/>
    </source>
</evidence>
<dbReference type="HOGENOM" id="CLU_013386_1_0_10"/>
<dbReference type="UniPathway" id="UPA00664"/>
<dbReference type="RefSeq" id="WP_013443908.1">
    <property type="nucleotide sequence ID" value="NC_014734.1"/>
</dbReference>
<dbReference type="EC" id="2.5.1.145" evidence="7"/>
<dbReference type="PANTHER" id="PTHR30589">
    <property type="entry name" value="PROLIPOPROTEIN DIACYLGLYCERYL TRANSFERASE"/>
    <property type="match status" value="1"/>
</dbReference>
<evidence type="ECO:0000256" key="2">
    <source>
        <dbReference type="ARBA" id="ARBA00022475"/>
    </source>
</evidence>
<dbReference type="OrthoDB" id="871140at2"/>
<dbReference type="STRING" id="694427.Palpr_0378"/>
<dbReference type="eggNOG" id="COG0682">
    <property type="taxonomic scope" value="Bacteria"/>
</dbReference>
<sequence>MLLGYINWTVDPVLFHLGPLTVRWYGFLWAVGIYATLLIVQRLFKHEKLPSEWLDKLFIYTVVGAIVGARLGHCLFYEWQLLPEPATFLGITFKYGNHYLSHPWELLYIWRGGLASHGGAIGILIAIFFYNKNVSKKGYIWVFDRLVIGVAICGAAIRLGNLMNSEIYGSATSLPWGFIFLRDGQTEPMHPTQIYEMIYCLLTFVVTWWLYWKKEAYKKNGLIFGVFLIGIFGSRFILEFIKLNQESFESGMILNMGQILSIPFIIWGIWLIIKSNKTPIAEK</sequence>
<dbReference type="InterPro" id="IPR001640">
    <property type="entry name" value="Lgt"/>
</dbReference>
<keyword evidence="5 7" id="KW-1133">Transmembrane helix</keyword>
<feature type="transmembrane region" description="Helical" evidence="7">
    <location>
        <begin position="253"/>
        <end position="273"/>
    </location>
</feature>
<evidence type="ECO:0000256" key="6">
    <source>
        <dbReference type="ARBA" id="ARBA00023136"/>
    </source>
</evidence>
<dbReference type="PANTHER" id="PTHR30589:SF0">
    <property type="entry name" value="PHOSPHATIDYLGLYCEROL--PROLIPOPROTEIN DIACYLGLYCERYL TRANSFERASE"/>
    <property type="match status" value="1"/>
</dbReference>
<organism evidence="8 9">
    <name type="scientific">Paludibacter propionicigenes (strain DSM 17365 / JCM 13257 / WB4)</name>
    <dbReference type="NCBI Taxonomy" id="694427"/>
    <lineage>
        <taxon>Bacteria</taxon>
        <taxon>Pseudomonadati</taxon>
        <taxon>Bacteroidota</taxon>
        <taxon>Bacteroidia</taxon>
        <taxon>Bacteroidales</taxon>
        <taxon>Paludibacteraceae</taxon>
        <taxon>Paludibacter</taxon>
    </lineage>
</organism>
<comment type="pathway">
    <text evidence="7">Protein modification; lipoprotein biosynthesis (diacylglyceryl transfer).</text>
</comment>
<evidence type="ECO:0000256" key="3">
    <source>
        <dbReference type="ARBA" id="ARBA00022679"/>
    </source>
</evidence>
<dbReference type="GO" id="GO:0042158">
    <property type="term" value="P:lipoprotein biosynthetic process"/>
    <property type="evidence" value="ECO:0007669"/>
    <property type="project" value="UniProtKB-UniRule"/>
</dbReference>
<keyword evidence="9" id="KW-1185">Reference proteome</keyword>
<keyword evidence="3 7" id="KW-0808">Transferase</keyword>
<accession>E4T1E5</accession>
<evidence type="ECO:0000256" key="1">
    <source>
        <dbReference type="ARBA" id="ARBA00007150"/>
    </source>
</evidence>
<feature type="transmembrane region" description="Helical" evidence="7">
    <location>
        <begin position="57"/>
        <end position="79"/>
    </location>
</feature>
<feature type="transmembrane region" description="Helical" evidence="7">
    <location>
        <begin position="24"/>
        <end position="45"/>
    </location>
</feature>
<feature type="binding site" evidence="7">
    <location>
        <position position="158"/>
    </location>
    <ligand>
        <name>a 1,2-diacyl-sn-glycero-3-phospho-(1'-sn-glycerol)</name>
        <dbReference type="ChEBI" id="CHEBI:64716"/>
    </ligand>
</feature>
<proteinExistence type="inferred from homology"/>
<keyword evidence="2 7" id="KW-1003">Cell membrane</keyword>
<dbReference type="AlphaFoldDB" id="E4T1E5"/>
<dbReference type="Proteomes" id="UP000008718">
    <property type="component" value="Chromosome"/>
</dbReference>
<name>E4T1E5_PALPW</name>
<reference evidence="8 9" key="2">
    <citation type="journal article" date="2011" name="Stand. Genomic Sci.">
        <title>Complete genome sequence of Paludibacter propionicigenes type strain (WB4).</title>
        <authorList>
            <person name="Gronow S."/>
            <person name="Munk C."/>
            <person name="Lapidus A."/>
            <person name="Nolan M."/>
            <person name="Lucas S."/>
            <person name="Hammon N."/>
            <person name="Deshpande S."/>
            <person name="Cheng J.F."/>
            <person name="Tapia R."/>
            <person name="Han C."/>
            <person name="Goodwin L."/>
            <person name="Pitluck S."/>
            <person name="Liolios K."/>
            <person name="Ivanova N."/>
            <person name="Mavromatis K."/>
            <person name="Mikhailova N."/>
            <person name="Pati A."/>
            <person name="Chen A."/>
            <person name="Palaniappan K."/>
            <person name="Land M."/>
            <person name="Hauser L."/>
            <person name="Chang Y.J."/>
            <person name="Jeffries C.D."/>
            <person name="Brambilla E."/>
            <person name="Rohde M."/>
            <person name="Goker M."/>
            <person name="Detter J.C."/>
            <person name="Woyke T."/>
            <person name="Bristow J."/>
            <person name="Eisen J.A."/>
            <person name="Markowitz V."/>
            <person name="Hugenholtz P."/>
            <person name="Kyrpides N.C."/>
            <person name="Klenk H.P."/>
        </authorList>
    </citation>
    <scope>NUCLEOTIDE SEQUENCE [LARGE SCALE GENOMIC DNA]</scope>
    <source>
        <strain evidence="9">DSM 17365 / JCM 13257 / WB4</strain>
    </source>
</reference>
<dbReference type="GO" id="GO:0008961">
    <property type="term" value="F:phosphatidylglycerol-prolipoprotein diacylglyceryl transferase activity"/>
    <property type="evidence" value="ECO:0007669"/>
    <property type="project" value="UniProtKB-UniRule"/>
</dbReference>
<protein>
    <recommendedName>
        <fullName evidence="7">Phosphatidylglycerol--prolipoprotein diacylglyceryl transferase</fullName>
        <ecNumber evidence="7">2.5.1.145</ecNumber>
    </recommendedName>
</protein>
<keyword evidence="8" id="KW-0449">Lipoprotein</keyword>
<evidence type="ECO:0000313" key="9">
    <source>
        <dbReference type="Proteomes" id="UP000008718"/>
    </source>
</evidence>
<comment type="catalytic activity">
    <reaction evidence="7">
        <text>L-cysteinyl-[prolipoprotein] + a 1,2-diacyl-sn-glycero-3-phospho-(1'-sn-glycerol) = an S-1,2-diacyl-sn-glyceryl-L-cysteinyl-[prolipoprotein] + sn-glycerol 1-phosphate + H(+)</text>
        <dbReference type="Rhea" id="RHEA:56712"/>
        <dbReference type="Rhea" id="RHEA-COMP:14679"/>
        <dbReference type="Rhea" id="RHEA-COMP:14680"/>
        <dbReference type="ChEBI" id="CHEBI:15378"/>
        <dbReference type="ChEBI" id="CHEBI:29950"/>
        <dbReference type="ChEBI" id="CHEBI:57685"/>
        <dbReference type="ChEBI" id="CHEBI:64716"/>
        <dbReference type="ChEBI" id="CHEBI:140658"/>
        <dbReference type="EC" id="2.5.1.145"/>
    </reaction>
</comment>
<feature type="transmembrane region" description="Helical" evidence="7">
    <location>
        <begin position="142"/>
        <end position="160"/>
    </location>
</feature>
<feature type="transmembrane region" description="Helical" evidence="7">
    <location>
        <begin position="194"/>
        <end position="212"/>
    </location>
</feature>
<dbReference type="HAMAP" id="MF_01147">
    <property type="entry name" value="Lgt"/>
    <property type="match status" value="1"/>
</dbReference>
<evidence type="ECO:0000313" key="8">
    <source>
        <dbReference type="EMBL" id="ADQ78539.1"/>
    </source>
</evidence>
<dbReference type="NCBIfam" id="TIGR00544">
    <property type="entry name" value="lgt"/>
    <property type="match status" value="1"/>
</dbReference>
<comment type="similarity">
    <text evidence="1 7">Belongs to the Lgt family.</text>
</comment>
<gene>
    <name evidence="7" type="primary">lgt</name>
    <name evidence="8" type="ordered locus">Palpr_0378</name>
</gene>
<feature type="transmembrane region" description="Helical" evidence="7">
    <location>
        <begin position="221"/>
        <end position="241"/>
    </location>
</feature>
<dbReference type="GO" id="GO:0005886">
    <property type="term" value="C:plasma membrane"/>
    <property type="evidence" value="ECO:0007669"/>
    <property type="project" value="UniProtKB-SubCell"/>
</dbReference>